<dbReference type="Gene3D" id="1.10.420.10">
    <property type="entry name" value="Peroxidase, domain 2"/>
    <property type="match status" value="1"/>
</dbReference>
<evidence type="ECO:0000313" key="1">
    <source>
        <dbReference type="EMBL" id="CAB9520272.1"/>
    </source>
</evidence>
<dbReference type="InterPro" id="IPR010255">
    <property type="entry name" value="Haem_peroxidase_sf"/>
</dbReference>
<dbReference type="GO" id="GO:0004601">
    <property type="term" value="F:peroxidase activity"/>
    <property type="evidence" value="ECO:0007669"/>
    <property type="project" value="InterPro"/>
</dbReference>
<sequence>MGFTRKEIVALMGTHTLGAMAFEFSGFSAFLHEERDLDQSAWIGSNDAFDNGWYRFMLRVPWDKKETMVDDVTVIEWLFRDNTFLNSDEGTMSGRP</sequence>
<gene>
    <name evidence="1" type="ORF">SEMRO_1087_G239920.1</name>
</gene>
<dbReference type="SUPFAM" id="SSF48113">
    <property type="entry name" value="Heme-dependent peroxidases"/>
    <property type="match status" value="1"/>
</dbReference>
<reference evidence="1" key="1">
    <citation type="submission" date="2020-06" db="EMBL/GenBank/DDBJ databases">
        <authorList>
            <consortium name="Plant Systems Biology data submission"/>
        </authorList>
    </citation>
    <scope>NUCLEOTIDE SEQUENCE</scope>
    <source>
        <strain evidence="1">D6</strain>
    </source>
</reference>
<name>A0A9N8HPG9_9STRA</name>
<protein>
    <recommendedName>
        <fullName evidence="3">Peroxidase</fullName>
    </recommendedName>
</protein>
<keyword evidence="2" id="KW-1185">Reference proteome</keyword>
<accession>A0A9N8HPG9</accession>
<dbReference type="EMBL" id="CAICTM010001085">
    <property type="protein sequence ID" value="CAB9520272.1"/>
    <property type="molecule type" value="Genomic_DNA"/>
</dbReference>
<evidence type="ECO:0008006" key="3">
    <source>
        <dbReference type="Google" id="ProtNLM"/>
    </source>
</evidence>
<dbReference type="AlphaFoldDB" id="A0A9N8HPG9"/>
<dbReference type="Proteomes" id="UP001153069">
    <property type="component" value="Unassembled WGS sequence"/>
</dbReference>
<dbReference type="GO" id="GO:0006979">
    <property type="term" value="P:response to oxidative stress"/>
    <property type="evidence" value="ECO:0007669"/>
    <property type="project" value="InterPro"/>
</dbReference>
<proteinExistence type="predicted"/>
<comment type="caution">
    <text evidence="1">The sequence shown here is derived from an EMBL/GenBank/DDBJ whole genome shotgun (WGS) entry which is preliminary data.</text>
</comment>
<organism evidence="1 2">
    <name type="scientific">Seminavis robusta</name>
    <dbReference type="NCBI Taxonomy" id="568900"/>
    <lineage>
        <taxon>Eukaryota</taxon>
        <taxon>Sar</taxon>
        <taxon>Stramenopiles</taxon>
        <taxon>Ochrophyta</taxon>
        <taxon>Bacillariophyta</taxon>
        <taxon>Bacillariophyceae</taxon>
        <taxon>Bacillariophycidae</taxon>
        <taxon>Naviculales</taxon>
        <taxon>Naviculaceae</taxon>
        <taxon>Seminavis</taxon>
    </lineage>
</organism>
<dbReference type="GO" id="GO:0020037">
    <property type="term" value="F:heme binding"/>
    <property type="evidence" value="ECO:0007669"/>
    <property type="project" value="InterPro"/>
</dbReference>
<evidence type="ECO:0000313" key="2">
    <source>
        <dbReference type="Proteomes" id="UP001153069"/>
    </source>
</evidence>